<feature type="domain" description="AMP-dependent synthetase/ligase" evidence="1">
    <location>
        <begin position="31"/>
        <end position="415"/>
    </location>
</feature>
<keyword evidence="4" id="KW-1185">Reference proteome</keyword>
<feature type="domain" description="AMP-binding enzyme C-terminal" evidence="2">
    <location>
        <begin position="466"/>
        <end position="542"/>
    </location>
</feature>
<dbReference type="InterPro" id="IPR050237">
    <property type="entry name" value="ATP-dep_AMP-bd_enzyme"/>
</dbReference>
<dbReference type="Gene3D" id="3.40.50.12780">
    <property type="entry name" value="N-terminal domain of ligase-like"/>
    <property type="match status" value="1"/>
</dbReference>
<proteinExistence type="predicted"/>
<dbReference type="EMBL" id="WKKF01000002">
    <property type="protein sequence ID" value="MRX54500.1"/>
    <property type="molecule type" value="Genomic_DNA"/>
</dbReference>
<evidence type="ECO:0000313" key="4">
    <source>
        <dbReference type="Proteomes" id="UP000441585"/>
    </source>
</evidence>
<dbReference type="Pfam" id="PF00501">
    <property type="entry name" value="AMP-binding"/>
    <property type="match status" value="1"/>
</dbReference>
<evidence type="ECO:0000313" key="3">
    <source>
        <dbReference type="EMBL" id="MRX54500.1"/>
    </source>
</evidence>
<dbReference type="InterPro" id="IPR042099">
    <property type="entry name" value="ANL_N_sf"/>
</dbReference>
<dbReference type="AlphaFoldDB" id="A0A6I2M8E9"/>
<dbReference type="Proteomes" id="UP000441585">
    <property type="component" value="Unassembled WGS sequence"/>
</dbReference>
<dbReference type="PANTHER" id="PTHR43767:SF1">
    <property type="entry name" value="NONRIBOSOMAL PEPTIDE SYNTHASE PES1 (EUROFUNG)-RELATED"/>
    <property type="match status" value="1"/>
</dbReference>
<dbReference type="RefSeq" id="WP_154318591.1">
    <property type="nucleotide sequence ID" value="NZ_CAJGAA010000002.1"/>
</dbReference>
<dbReference type="InterPro" id="IPR020845">
    <property type="entry name" value="AMP-binding_CS"/>
</dbReference>
<sequence>MEMTIPSYWPSYLPETLQYRHGERPLHEYIDQHCAEKPDAIAFSYYGREITWKELHKKIGQLAGYLNRNEIKKGDAIGLYMQNCPQYIIAHYAIQKIGGIVVPLNPMYKESELSYFFKEAGMKGIIAGCELYSRVVTASRDLESPILAITVHYRDFSPEPPALKQPEDLSGARQTFESAHDMKDIFIEESPFNKNAEIDIWNDIGLMIFTSGTTGRPKGALLTYGSSLYKTAATAETNEMREDDRSLAIAPLCHIAGMVMGVNIPVYAGNTCYLLTRFDPETVIDAIETYKITNWYSVAPMNAAILQTPGVEKRDLTSLRHNPSTSFGMPVTKELAERWHELTKGCIMHEASYGLSETHTCDTFMPKDKIKFGSCGIPVYQNQIEIVETETGFPAAPGEKGEIAVRNPGIFKGYLNRADATAEALRDGWVFTGDIGLLDEDGYLYFFGRMKELIKCSGYSVFPEDVEALLNEHPAVMQSAVIGIPDSVRGESVKAFIVLKPNERGKVTEQDILNWSKEHMAAYKYPREIEFREELPSTSSGKVLRRLLKTPESAEVRK</sequence>
<dbReference type="InterPro" id="IPR045851">
    <property type="entry name" value="AMP-bd_C_sf"/>
</dbReference>
<dbReference type="InterPro" id="IPR025110">
    <property type="entry name" value="AMP-bd_C"/>
</dbReference>
<dbReference type="GO" id="GO:0016878">
    <property type="term" value="F:acid-thiol ligase activity"/>
    <property type="evidence" value="ECO:0007669"/>
    <property type="project" value="UniProtKB-ARBA"/>
</dbReference>
<dbReference type="InterPro" id="IPR000873">
    <property type="entry name" value="AMP-dep_synth/lig_dom"/>
</dbReference>
<gene>
    <name evidence="3" type="ORF">GJU41_11000</name>
</gene>
<accession>A0A6I2M8E9</accession>
<dbReference type="SUPFAM" id="SSF56801">
    <property type="entry name" value="Acetyl-CoA synthetase-like"/>
    <property type="match status" value="1"/>
</dbReference>
<evidence type="ECO:0000259" key="2">
    <source>
        <dbReference type="Pfam" id="PF13193"/>
    </source>
</evidence>
<comment type="caution">
    <text evidence="3">The sequence shown here is derived from an EMBL/GenBank/DDBJ whole genome shotgun (WGS) entry which is preliminary data.</text>
</comment>
<dbReference type="PANTHER" id="PTHR43767">
    <property type="entry name" value="LONG-CHAIN-FATTY-ACID--COA LIGASE"/>
    <property type="match status" value="1"/>
</dbReference>
<dbReference type="Pfam" id="PF13193">
    <property type="entry name" value="AMP-binding_C"/>
    <property type="match status" value="1"/>
</dbReference>
<reference evidence="3 4" key="1">
    <citation type="submission" date="2019-11" db="EMBL/GenBank/DDBJ databases">
        <title>Bacillus idriensis genome.</title>
        <authorList>
            <person name="Konopka E.N."/>
            <person name="Newman J.D."/>
        </authorList>
    </citation>
    <scope>NUCLEOTIDE SEQUENCE [LARGE SCALE GENOMIC DNA]</scope>
    <source>
        <strain evidence="3 4">DSM 19097</strain>
    </source>
</reference>
<dbReference type="Gene3D" id="3.30.300.30">
    <property type="match status" value="1"/>
</dbReference>
<name>A0A6I2M8E9_9BACI</name>
<evidence type="ECO:0000259" key="1">
    <source>
        <dbReference type="Pfam" id="PF00501"/>
    </source>
</evidence>
<protein>
    <submittedName>
        <fullName evidence="3">AMP-binding protein</fullName>
    </submittedName>
</protein>
<dbReference type="PROSITE" id="PS00455">
    <property type="entry name" value="AMP_BINDING"/>
    <property type="match status" value="1"/>
</dbReference>
<organism evidence="3 4">
    <name type="scientific">Metabacillus idriensis</name>
    <dbReference type="NCBI Taxonomy" id="324768"/>
    <lineage>
        <taxon>Bacteria</taxon>
        <taxon>Bacillati</taxon>
        <taxon>Bacillota</taxon>
        <taxon>Bacilli</taxon>
        <taxon>Bacillales</taxon>
        <taxon>Bacillaceae</taxon>
        <taxon>Metabacillus</taxon>
    </lineage>
</organism>